<feature type="region of interest" description="Disordered" evidence="4">
    <location>
        <begin position="295"/>
        <end position="330"/>
    </location>
</feature>
<evidence type="ECO:0000256" key="4">
    <source>
        <dbReference type="SAM" id="MobiDB-lite"/>
    </source>
</evidence>
<keyword evidence="2" id="KW-0653">Protein transport</keyword>
<keyword evidence="5" id="KW-0472">Membrane</keyword>
<comment type="similarity">
    <text evidence="1">Belongs to the QWRF family.</text>
</comment>
<keyword evidence="2" id="KW-0813">Transport</keyword>
<sequence length="849" mass="94570">MNSDQSIKPRRQKSREVSSRFLSPSSTSRDMGSPSPSQAMSPMRAKPSTPPDARKHRSLEEDSSGFVRRLWPSSSTTSNSSSSSNQSSNKNLETLAEFLGNERLKDYLEQKNEEKSSKSRVFSLSRQRSGREVGKSENVIKEKDSAKENHRPILGGSTRYTGKSSSSSSSVSLSHDSGFILPGRFSVDENALYRKSLPRKSDHFLDNLAESEFSSTDFSSPAISRGSSQSFRKSGVEVSSKYLQDIPNRPRRLNSDSNIQHPVSLDTSPRLKKFTLKNIKRANSLTGYASATSQWALSPGRSGSPAMSVESKQRPMSFSSLKPPTSPSRATGVEKLLNLGLDLFKSKKTSSSPLGPPGDAETVHQLRLLHNRFMQWRYANARGDAVNENITNQVKNNLVCAWDSLTKLQHSVTLKKLQLQKKNLEMKLDFILKSEMKLLESWGEMERQHSSAISMTKDCLHSVVCRVPLIEGGKVNQKSASIAIRHALDLSASIKLMLSGFSPSANNTGSLLSELAEVVAQEKLLIDECLELCKTIAMLESGFGCKEGCCAKMNDFISSSSFKKYSDLKHQVVCLDDLEAATSKETANLDKFFEDVENVKEDMRTVEQLYNKLQESNEQNKTIHDAKTIKQLRARMDSDVEQVLKRVKVIKIKLEALEKSNAAQRKAPGCGPGSSVDRTRTYETVERRYFTVTGEKVNEVIENLISSGESENFLQKAIQEQGRGQIMDSISEIQERHHAVKEIEKNLLELHQVFLDMFALVEAQGHQLHDIESHVAHASSFVMRGVQHLEVAKDMQRSSRKWTCIAIVLGAFVVVIVLVPVCLLLFFTGSVRGKLSMIPDSNYLVNFVS</sequence>
<dbReference type="PROSITE" id="PS50192">
    <property type="entry name" value="T_SNARE"/>
    <property type="match status" value="1"/>
</dbReference>
<feature type="region of interest" description="Disordered" evidence="4">
    <location>
        <begin position="1"/>
        <end position="175"/>
    </location>
</feature>
<dbReference type="SUPFAM" id="SSF47661">
    <property type="entry name" value="t-snare proteins"/>
    <property type="match status" value="1"/>
</dbReference>
<dbReference type="PANTHER" id="PTHR31807:SF31">
    <property type="entry name" value="QWRF MOTIF PROTEIN (DUF566)-RELATED"/>
    <property type="match status" value="1"/>
</dbReference>
<dbReference type="CDD" id="cd15848">
    <property type="entry name" value="SNARE_syntaxin1-like"/>
    <property type="match status" value="1"/>
</dbReference>
<evidence type="ECO:0000313" key="8">
    <source>
        <dbReference type="Proteomes" id="UP000827721"/>
    </source>
</evidence>
<dbReference type="InterPro" id="IPR006011">
    <property type="entry name" value="Syntaxin_N"/>
</dbReference>
<feature type="domain" description="T-SNARE coiled-coil homology" evidence="6">
    <location>
        <begin position="730"/>
        <end position="792"/>
    </location>
</feature>
<proteinExistence type="inferred from homology"/>
<keyword evidence="3" id="KW-0175">Coiled coil</keyword>
<dbReference type="Pfam" id="PF05739">
    <property type="entry name" value="SNARE"/>
    <property type="match status" value="1"/>
</dbReference>
<keyword evidence="8" id="KW-1185">Reference proteome</keyword>
<accession>A0ABQ8IJL9</accession>
<dbReference type="InterPro" id="IPR007573">
    <property type="entry name" value="QWRF"/>
</dbReference>
<dbReference type="EMBL" id="JAFEMO010000001">
    <property type="protein sequence ID" value="KAH7576872.1"/>
    <property type="molecule type" value="Genomic_DNA"/>
</dbReference>
<dbReference type="Gene3D" id="1.20.58.70">
    <property type="match status" value="1"/>
</dbReference>
<comment type="caution">
    <text evidence="7">The sequence shown here is derived from an EMBL/GenBank/DDBJ whole genome shotgun (WGS) entry which is preliminary data.</text>
</comment>
<dbReference type="Pfam" id="PF04484">
    <property type="entry name" value="QWRF"/>
    <property type="match status" value="1"/>
</dbReference>
<feature type="compositionally biased region" description="Polar residues" evidence="4">
    <location>
        <begin position="314"/>
        <end position="329"/>
    </location>
</feature>
<evidence type="ECO:0000256" key="3">
    <source>
        <dbReference type="SAM" id="Coils"/>
    </source>
</evidence>
<reference evidence="7 8" key="1">
    <citation type="submission" date="2021-02" db="EMBL/GenBank/DDBJ databases">
        <title>Plant Genome Project.</title>
        <authorList>
            <person name="Zhang R.-G."/>
        </authorList>
    </citation>
    <scope>NUCLEOTIDE SEQUENCE [LARGE SCALE GENOMIC DNA]</scope>
    <source>
        <tissue evidence="7">Leaves</tissue>
    </source>
</reference>
<dbReference type="InterPro" id="IPR010989">
    <property type="entry name" value="SNARE"/>
</dbReference>
<keyword evidence="5" id="KW-0812">Transmembrane</keyword>
<evidence type="ECO:0000256" key="2">
    <source>
        <dbReference type="ARBA" id="ARBA00022927"/>
    </source>
</evidence>
<protein>
    <recommendedName>
        <fullName evidence="6">t-SNARE coiled-coil homology domain-containing protein</fullName>
    </recommendedName>
</protein>
<feature type="compositionally biased region" description="Basic and acidic residues" evidence="4">
    <location>
        <begin position="100"/>
        <end position="117"/>
    </location>
</feature>
<feature type="transmembrane region" description="Helical" evidence="5">
    <location>
        <begin position="805"/>
        <end position="827"/>
    </location>
</feature>
<name>A0ABQ8IJL9_9ROSI</name>
<organism evidence="7 8">
    <name type="scientific">Xanthoceras sorbifolium</name>
    <dbReference type="NCBI Taxonomy" id="99658"/>
    <lineage>
        <taxon>Eukaryota</taxon>
        <taxon>Viridiplantae</taxon>
        <taxon>Streptophyta</taxon>
        <taxon>Embryophyta</taxon>
        <taxon>Tracheophyta</taxon>
        <taxon>Spermatophyta</taxon>
        <taxon>Magnoliopsida</taxon>
        <taxon>eudicotyledons</taxon>
        <taxon>Gunneridae</taxon>
        <taxon>Pentapetalae</taxon>
        <taxon>rosids</taxon>
        <taxon>malvids</taxon>
        <taxon>Sapindales</taxon>
        <taxon>Sapindaceae</taxon>
        <taxon>Xanthoceroideae</taxon>
        <taxon>Xanthoceras</taxon>
    </lineage>
</organism>
<feature type="coiled-coil region" evidence="3">
    <location>
        <begin position="589"/>
        <end position="660"/>
    </location>
</feature>
<evidence type="ECO:0000259" key="6">
    <source>
        <dbReference type="PROSITE" id="PS50192"/>
    </source>
</evidence>
<dbReference type="Proteomes" id="UP000827721">
    <property type="component" value="Unassembled WGS sequence"/>
</dbReference>
<dbReference type="SMART" id="SM00503">
    <property type="entry name" value="SynN"/>
    <property type="match status" value="1"/>
</dbReference>
<dbReference type="CDD" id="cd00179">
    <property type="entry name" value="SynN"/>
    <property type="match status" value="1"/>
</dbReference>
<evidence type="ECO:0000256" key="1">
    <source>
        <dbReference type="ARBA" id="ARBA00010016"/>
    </source>
</evidence>
<gene>
    <name evidence="7" type="ORF">JRO89_XS01G0168300</name>
</gene>
<dbReference type="Gene3D" id="1.20.5.110">
    <property type="match status" value="1"/>
</dbReference>
<feature type="compositionally biased region" description="Low complexity" evidence="4">
    <location>
        <begin position="164"/>
        <end position="175"/>
    </location>
</feature>
<evidence type="ECO:0000313" key="7">
    <source>
        <dbReference type="EMBL" id="KAH7576872.1"/>
    </source>
</evidence>
<evidence type="ECO:0000256" key="5">
    <source>
        <dbReference type="SAM" id="Phobius"/>
    </source>
</evidence>
<dbReference type="InterPro" id="IPR000727">
    <property type="entry name" value="T_SNARE_dom"/>
</dbReference>
<dbReference type="SMART" id="SM00397">
    <property type="entry name" value="t_SNARE"/>
    <property type="match status" value="1"/>
</dbReference>
<feature type="compositionally biased region" description="Low complexity" evidence="4">
    <location>
        <begin position="73"/>
        <end position="89"/>
    </location>
</feature>
<feature type="compositionally biased region" description="Basic and acidic residues" evidence="4">
    <location>
        <begin position="129"/>
        <end position="151"/>
    </location>
</feature>
<keyword evidence="5" id="KW-1133">Transmembrane helix</keyword>
<dbReference type="Pfam" id="PF00804">
    <property type="entry name" value="Syntaxin"/>
    <property type="match status" value="2"/>
</dbReference>
<dbReference type="PANTHER" id="PTHR31807">
    <property type="entry name" value="AUGMIN FAMILY MEMBER"/>
    <property type="match status" value="1"/>
</dbReference>
<feature type="compositionally biased region" description="Low complexity" evidence="4">
    <location>
        <begin position="19"/>
        <end position="28"/>
    </location>
</feature>